<evidence type="ECO:0000256" key="4">
    <source>
        <dbReference type="ARBA" id="ARBA00043263"/>
    </source>
</evidence>
<accession>A0A1H9PAD0</accession>
<evidence type="ECO:0000313" key="6">
    <source>
        <dbReference type="EMBL" id="SER45097.1"/>
    </source>
</evidence>
<dbReference type="InterPro" id="IPR036388">
    <property type="entry name" value="WH-like_DNA-bd_sf"/>
</dbReference>
<dbReference type="GO" id="GO:0046686">
    <property type="term" value="P:response to cadmium ion"/>
    <property type="evidence" value="ECO:0007669"/>
    <property type="project" value="UniProtKB-KW"/>
</dbReference>
<sequence>MTTSESLNYHHDALADFFKLMGDPTRLKLLITLLDGEACVSDLSDKLNMTLSAISHQLKLLKLAKVVKARKEGKSVYYSLDDEHIHTILLMALEHVKERT</sequence>
<proteinExistence type="predicted"/>
<keyword evidence="3" id="KW-0804">Transcription</keyword>
<keyword evidence="7" id="KW-1185">Reference proteome</keyword>
<reference evidence="6 7" key="1">
    <citation type="submission" date="2016-10" db="EMBL/GenBank/DDBJ databases">
        <authorList>
            <person name="de Groot N.N."/>
        </authorList>
    </citation>
    <scope>NUCLEOTIDE SEQUENCE [LARGE SCALE GENOMIC DNA]</scope>
    <source>
        <strain evidence="6 7">DSM 15827</strain>
    </source>
</reference>
<dbReference type="PANTHER" id="PTHR43132:SF6">
    <property type="entry name" value="HTH-TYPE TRANSCRIPTIONAL REPRESSOR CZRA"/>
    <property type="match status" value="1"/>
</dbReference>
<dbReference type="CDD" id="cd00090">
    <property type="entry name" value="HTH_ARSR"/>
    <property type="match status" value="1"/>
</dbReference>
<feature type="domain" description="HTH arsR-type" evidence="5">
    <location>
        <begin position="7"/>
        <end position="100"/>
    </location>
</feature>
<evidence type="ECO:0000259" key="5">
    <source>
        <dbReference type="PROSITE" id="PS50987"/>
    </source>
</evidence>
<organism evidence="6 7">
    <name type="scientific">Granulicatella balaenopterae</name>
    <dbReference type="NCBI Taxonomy" id="137733"/>
    <lineage>
        <taxon>Bacteria</taxon>
        <taxon>Bacillati</taxon>
        <taxon>Bacillota</taxon>
        <taxon>Bacilli</taxon>
        <taxon>Lactobacillales</taxon>
        <taxon>Carnobacteriaceae</taxon>
        <taxon>Granulicatella</taxon>
    </lineage>
</organism>
<dbReference type="Gene3D" id="1.10.10.10">
    <property type="entry name" value="Winged helix-like DNA-binding domain superfamily/Winged helix DNA-binding domain"/>
    <property type="match status" value="1"/>
</dbReference>
<evidence type="ECO:0000256" key="2">
    <source>
        <dbReference type="ARBA" id="ARBA00023125"/>
    </source>
</evidence>
<dbReference type="PANTHER" id="PTHR43132">
    <property type="entry name" value="ARSENICAL RESISTANCE OPERON REPRESSOR ARSR-RELATED"/>
    <property type="match status" value="1"/>
</dbReference>
<evidence type="ECO:0000313" key="7">
    <source>
        <dbReference type="Proteomes" id="UP000198556"/>
    </source>
</evidence>
<dbReference type="InterPro" id="IPR036390">
    <property type="entry name" value="WH_DNA-bd_sf"/>
</dbReference>
<evidence type="ECO:0000256" key="1">
    <source>
        <dbReference type="ARBA" id="ARBA00023015"/>
    </source>
</evidence>
<dbReference type="AlphaFoldDB" id="A0A1H9PAD0"/>
<protein>
    <submittedName>
        <fullName evidence="6">Transcriptional regulator, ArsR family</fullName>
    </submittedName>
</protein>
<dbReference type="SUPFAM" id="SSF46785">
    <property type="entry name" value="Winged helix' DNA-binding domain"/>
    <property type="match status" value="1"/>
</dbReference>
<dbReference type="RefSeq" id="WP_245711162.1">
    <property type="nucleotide sequence ID" value="NZ_FOGF01000053.1"/>
</dbReference>
<evidence type="ECO:0000256" key="3">
    <source>
        <dbReference type="ARBA" id="ARBA00023163"/>
    </source>
</evidence>
<dbReference type="PROSITE" id="PS50987">
    <property type="entry name" value="HTH_ARSR_2"/>
    <property type="match status" value="1"/>
</dbReference>
<keyword evidence="1" id="KW-0805">Transcription regulation</keyword>
<dbReference type="GO" id="GO:0003700">
    <property type="term" value="F:DNA-binding transcription factor activity"/>
    <property type="evidence" value="ECO:0007669"/>
    <property type="project" value="InterPro"/>
</dbReference>
<dbReference type="PRINTS" id="PR00778">
    <property type="entry name" value="HTHARSR"/>
</dbReference>
<dbReference type="STRING" id="137733.SAMN05421767_1536"/>
<dbReference type="InterPro" id="IPR018334">
    <property type="entry name" value="ArsR_HTH"/>
</dbReference>
<dbReference type="GO" id="GO:0003677">
    <property type="term" value="F:DNA binding"/>
    <property type="evidence" value="ECO:0007669"/>
    <property type="project" value="UniProtKB-KW"/>
</dbReference>
<dbReference type="EMBL" id="FOGF01000053">
    <property type="protein sequence ID" value="SER45097.1"/>
    <property type="molecule type" value="Genomic_DNA"/>
</dbReference>
<dbReference type="Pfam" id="PF01022">
    <property type="entry name" value="HTH_5"/>
    <property type="match status" value="1"/>
</dbReference>
<dbReference type="InterPro" id="IPR001845">
    <property type="entry name" value="HTH_ArsR_DNA-bd_dom"/>
</dbReference>
<dbReference type="Proteomes" id="UP000198556">
    <property type="component" value="Unassembled WGS sequence"/>
</dbReference>
<dbReference type="NCBIfam" id="NF033788">
    <property type="entry name" value="HTH_metalloreg"/>
    <property type="match status" value="1"/>
</dbReference>
<dbReference type="SMART" id="SM00418">
    <property type="entry name" value="HTH_ARSR"/>
    <property type="match status" value="1"/>
</dbReference>
<gene>
    <name evidence="6" type="ORF">SAMN05421767_1536</name>
</gene>
<dbReference type="InterPro" id="IPR011991">
    <property type="entry name" value="ArsR-like_HTH"/>
</dbReference>
<keyword evidence="2" id="KW-0238">DNA-binding</keyword>
<dbReference type="PROSITE" id="PS00846">
    <property type="entry name" value="HTH_ARSR_1"/>
    <property type="match status" value="1"/>
</dbReference>
<dbReference type="InterPro" id="IPR051011">
    <property type="entry name" value="Metal_resp_trans_reg"/>
</dbReference>
<name>A0A1H9PAD0_9LACT</name>
<keyword evidence="4" id="KW-0105">Cadmium resistance</keyword>